<dbReference type="CDD" id="cd06267">
    <property type="entry name" value="PBP1_LacI_sugar_binding-like"/>
    <property type="match status" value="1"/>
</dbReference>
<dbReference type="Gene3D" id="1.10.260.40">
    <property type="entry name" value="lambda repressor-like DNA-binding domains"/>
    <property type="match status" value="1"/>
</dbReference>
<dbReference type="GO" id="GO:0003700">
    <property type="term" value="F:DNA-binding transcription factor activity"/>
    <property type="evidence" value="ECO:0007669"/>
    <property type="project" value="TreeGrafter"/>
</dbReference>
<feature type="domain" description="HTH lacI-type" evidence="4">
    <location>
        <begin position="3"/>
        <end position="57"/>
    </location>
</feature>
<dbReference type="Gene3D" id="3.40.50.2300">
    <property type="match status" value="2"/>
</dbReference>
<dbReference type="PROSITE" id="PS50932">
    <property type="entry name" value="HTH_LACI_2"/>
    <property type="match status" value="1"/>
</dbReference>
<dbReference type="InterPro" id="IPR010982">
    <property type="entry name" value="Lambda_DNA-bd_dom_sf"/>
</dbReference>
<accession>W6K0Y3</accession>
<evidence type="ECO:0000256" key="2">
    <source>
        <dbReference type="ARBA" id="ARBA00023125"/>
    </source>
</evidence>
<sequence length="370" mass="39022">MRARIADVASRSGVSTATVSLVLRDQPGPSDATRERVRAAAAELGYRPDRTASLLARRRSHLLGVLLDVTSPFHAELVGTLDAAAERHGFDLVLSSVTQRRDEGQAVETLLDFRCEGLILIGPHMNRRQLDAIGERVPALVLGRPGTDHVPGVRAADDLGLAAAVDHLADLGHRRIVYVDGPKGSVATARRRGYQRAMTRRGLGGEIHVVVGDHTEAGGIAAAAELLRPPAAERPTAAVCFNDRCALGLRDSLIRAHIAVPGQVSIVGYDDSPPARLATVELTSVSQNPAALADATVALLAERLDGGGVEGHGVEGHGVERHRVEGHRVEGHTVEGHTVEGRQPKGRGRHTADVVVPPALVVRGSTAPPP</sequence>
<dbReference type="PANTHER" id="PTHR30146">
    <property type="entry name" value="LACI-RELATED TRANSCRIPTIONAL REPRESSOR"/>
    <property type="match status" value="1"/>
</dbReference>
<name>W6K0Y3_9MICO</name>
<dbReference type="AlphaFoldDB" id="W6K0Y3"/>
<dbReference type="EMBL" id="CAJA01000412">
    <property type="protein sequence ID" value="CCH74685.1"/>
    <property type="molecule type" value="Genomic_DNA"/>
</dbReference>
<dbReference type="SMART" id="SM00354">
    <property type="entry name" value="HTH_LACI"/>
    <property type="match status" value="1"/>
</dbReference>
<dbReference type="InterPro" id="IPR028082">
    <property type="entry name" value="Peripla_BP_I"/>
</dbReference>
<dbReference type="OrthoDB" id="4268837at2"/>
<protein>
    <submittedName>
        <fullName evidence="5">Transcriptional regulator, LacI family</fullName>
    </submittedName>
</protein>
<comment type="caution">
    <text evidence="5">The sequence shown here is derived from an EMBL/GenBank/DDBJ whole genome shotgun (WGS) entry which is preliminary data.</text>
</comment>
<evidence type="ECO:0000313" key="6">
    <source>
        <dbReference type="Proteomes" id="UP000035763"/>
    </source>
</evidence>
<dbReference type="PANTHER" id="PTHR30146:SF109">
    <property type="entry name" value="HTH-TYPE TRANSCRIPTIONAL REGULATOR GALS"/>
    <property type="match status" value="1"/>
</dbReference>
<keyword evidence="6" id="KW-1185">Reference proteome</keyword>
<organism evidence="5 6">
    <name type="scientific">Nostocoides australiense Ben110</name>
    <dbReference type="NCBI Taxonomy" id="1193182"/>
    <lineage>
        <taxon>Bacteria</taxon>
        <taxon>Bacillati</taxon>
        <taxon>Actinomycetota</taxon>
        <taxon>Actinomycetes</taxon>
        <taxon>Micrococcales</taxon>
        <taxon>Intrasporangiaceae</taxon>
        <taxon>Nostocoides</taxon>
    </lineage>
</organism>
<gene>
    <name evidence="5" type="ORF">BN11_470014</name>
</gene>
<proteinExistence type="predicted"/>
<keyword evidence="3" id="KW-0804">Transcription</keyword>
<dbReference type="Pfam" id="PF13377">
    <property type="entry name" value="Peripla_BP_3"/>
    <property type="match status" value="1"/>
</dbReference>
<dbReference type="GO" id="GO:0000976">
    <property type="term" value="F:transcription cis-regulatory region binding"/>
    <property type="evidence" value="ECO:0007669"/>
    <property type="project" value="TreeGrafter"/>
</dbReference>
<dbReference type="PROSITE" id="PS00356">
    <property type="entry name" value="HTH_LACI_1"/>
    <property type="match status" value="1"/>
</dbReference>
<evidence type="ECO:0000256" key="3">
    <source>
        <dbReference type="ARBA" id="ARBA00023163"/>
    </source>
</evidence>
<dbReference type="CDD" id="cd01392">
    <property type="entry name" value="HTH_LacI"/>
    <property type="match status" value="1"/>
</dbReference>
<evidence type="ECO:0000259" key="4">
    <source>
        <dbReference type="PROSITE" id="PS50932"/>
    </source>
</evidence>
<dbReference type="STRING" id="1193182.BN11_470014"/>
<keyword evidence="2" id="KW-0238">DNA-binding</keyword>
<dbReference type="InterPro" id="IPR046335">
    <property type="entry name" value="LacI/GalR-like_sensor"/>
</dbReference>
<dbReference type="InterPro" id="IPR000843">
    <property type="entry name" value="HTH_LacI"/>
</dbReference>
<keyword evidence="1" id="KW-0805">Transcription regulation</keyword>
<reference evidence="5 6" key="1">
    <citation type="journal article" date="2013" name="ISME J.">
        <title>A metabolic model for members of the genus Tetrasphaera involved in enhanced biological phosphorus removal.</title>
        <authorList>
            <person name="Kristiansen R."/>
            <person name="Nguyen H.T.T."/>
            <person name="Saunders A.M."/>
            <person name="Nielsen J.L."/>
            <person name="Wimmer R."/>
            <person name="Le V.Q."/>
            <person name="McIlroy S.J."/>
            <person name="Petrovski S."/>
            <person name="Seviour R.J."/>
            <person name="Calteau A."/>
            <person name="Nielsen K.L."/>
            <person name="Nielsen P.H."/>
        </authorList>
    </citation>
    <scope>NUCLEOTIDE SEQUENCE [LARGE SCALE GENOMIC DNA]</scope>
    <source>
        <strain evidence="5 6">Ben110</strain>
    </source>
</reference>
<evidence type="ECO:0000256" key="1">
    <source>
        <dbReference type="ARBA" id="ARBA00023015"/>
    </source>
</evidence>
<dbReference type="SUPFAM" id="SSF53822">
    <property type="entry name" value="Periplasmic binding protein-like I"/>
    <property type="match status" value="1"/>
</dbReference>
<dbReference type="Proteomes" id="UP000035763">
    <property type="component" value="Unassembled WGS sequence"/>
</dbReference>
<dbReference type="SUPFAM" id="SSF47413">
    <property type="entry name" value="lambda repressor-like DNA-binding domains"/>
    <property type="match status" value="1"/>
</dbReference>
<evidence type="ECO:0000313" key="5">
    <source>
        <dbReference type="EMBL" id="CCH74685.1"/>
    </source>
</evidence>
<dbReference type="Pfam" id="PF00356">
    <property type="entry name" value="LacI"/>
    <property type="match status" value="1"/>
</dbReference>